<dbReference type="PANTHER" id="PTHR42840">
    <property type="entry name" value="NAD(P)-BINDING ROSSMANN-FOLD SUPERFAMILY PROTEIN-RELATED"/>
    <property type="match status" value="1"/>
</dbReference>
<dbReference type="InterPro" id="IPR036291">
    <property type="entry name" value="NAD(P)-bd_dom_sf"/>
</dbReference>
<comment type="caution">
    <text evidence="5">The sequence shown here is derived from an EMBL/GenBank/DDBJ whole genome shotgun (WGS) entry which is preliminary data.</text>
</comment>
<dbReference type="EMBL" id="RIBZ01000863">
    <property type="protein sequence ID" value="RNF81613.1"/>
    <property type="molecule type" value="Genomic_DNA"/>
</dbReference>
<evidence type="ECO:0000259" key="3">
    <source>
        <dbReference type="Pfam" id="PF01408"/>
    </source>
</evidence>
<dbReference type="InterPro" id="IPR000683">
    <property type="entry name" value="Gfo/Idh/MocA-like_OxRdtase_N"/>
</dbReference>
<evidence type="ECO:0000313" key="5">
    <source>
        <dbReference type="EMBL" id="RNF81613.1"/>
    </source>
</evidence>
<evidence type="ECO:0000256" key="2">
    <source>
        <dbReference type="ARBA" id="ARBA00023002"/>
    </source>
</evidence>
<keyword evidence="2" id="KW-0560">Oxidoreductase</keyword>
<gene>
    <name evidence="5" type="ORF">EEJ42_46295</name>
</gene>
<dbReference type="AlphaFoldDB" id="A0A3M8SLF1"/>
<keyword evidence="6" id="KW-1185">Reference proteome</keyword>
<accession>A0A3M8SLF1</accession>
<dbReference type="Proteomes" id="UP000275401">
    <property type="component" value="Unassembled WGS sequence"/>
</dbReference>
<evidence type="ECO:0000313" key="6">
    <source>
        <dbReference type="Proteomes" id="UP000275401"/>
    </source>
</evidence>
<dbReference type="PANTHER" id="PTHR42840:SF3">
    <property type="entry name" value="BINDING ROSSMANN FOLD OXIDOREDUCTASE, PUTATIVE (AFU_ORTHOLOGUE AFUA_2G10240)-RELATED"/>
    <property type="match status" value="1"/>
</dbReference>
<reference evidence="5 6" key="1">
    <citation type="submission" date="2018-11" db="EMBL/GenBank/DDBJ databases">
        <title>The Potential of Streptomyces as Biocontrol Agents against the Tomato grey mould, Botrytis cinerea (Gray mold) Frontiers in Microbiology.</title>
        <authorList>
            <person name="Li D."/>
        </authorList>
    </citation>
    <scope>NUCLEOTIDE SEQUENCE [LARGE SCALE GENOMIC DNA]</scope>
    <source>
        <strain evidence="5 6">NEAU-LD23</strain>
    </source>
</reference>
<proteinExistence type="inferred from homology"/>
<name>A0A3M8SLF1_9ACTN</name>
<feature type="domain" description="Gfo/Idh/MocA-like oxidoreductase N-terminal" evidence="3">
    <location>
        <begin position="8"/>
        <end position="127"/>
    </location>
</feature>
<dbReference type="RefSeq" id="WP_123108144.1">
    <property type="nucleotide sequence ID" value="NZ_RIBZ01000863.1"/>
</dbReference>
<protein>
    <submittedName>
        <fullName evidence="5">Dehydrogenase</fullName>
    </submittedName>
</protein>
<evidence type="ECO:0000259" key="4">
    <source>
        <dbReference type="Pfam" id="PF22725"/>
    </source>
</evidence>
<organism evidence="5 6">
    <name type="scientific">Streptomyces botrytidirepellens</name>
    <dbReference type="NCBI Taxonomy" id="2486417"/>
    <lineage>
        <taxon>Bacteria</taxon>
        <taxon>Bacillati</taxon>
        <taxon>Actinomycetota</taxon>
        <taxon>Actinomycetes</taxon>
        <taxon>Kitasatosporales</taxon>
        <taxon>Streptomycetaceae</taxon>
        <taxon>Streptomyces</taxon>
    </lineage>
</organism>
<sequence>MTVTDTVRLATIGAGRIGGNHAGLVARHVPGATLAAVADPVPGAAERLADSLGAPYATTDPGAVLGRDDIDGVLITAPARAHTDLVVAAAAAGKHVFVEKPMAVTLADADRAIAAARDAGVVLQVGFNRRFAPGFAAARAAVDDGRTGTPQLLRSLTRDPGPFTADPARIPRWTIFLETLIHDFDTLCWLNPGAAPVRVHATADALIRPDAKADGHLDTAVVTIRFDNGAIATAEASFSALYGYDVRAEVFGSGGMVTAGSGRSTDMTYYGPDGLHADTARRDTDLLRAAYLAELTAFADAVRHRTPPPVTGHDARRALSIALAAIRSVETAAPVDLAASATTAETAQTAEVTA</sequence>
<evidence type="ECO:0000256" key="1">
    <source>
        <dbReference type="ARBA" id="ARBA00010928"/>
    </source>
</evidence>
<dbReference type="Gene3D" id="3.30.360.10">
    <property type="entry name" value="Dihydrodipicolinate Reductase, domain 2"/>
    <property type="match status" value="1"/>
</dbReference>
<dbReference type="Pfam" id="PF22725">
    <property type="entry name" value="GFO_IDH_MocA_C3"/>
    <property type="match status" value="1"/>
</dbReference>
<dbReference type="InterPro" id="IPR055170">
    <property type="entry name" value="GFO_IDH_MocA-like_dom"/>
</dbReference>
<dbReference type="SUPFAM" id="SSF55347">
    <property type="entry name" value="Glyceraldehyde-3-phosphate dehydrogenase-like, C-terminal domain"/>
    <property type="match status" value="1"/>
</dbReference>
<feature type="domain" description="GFO/IDH/MocA-like oxidoreductase" evidence="4">
    <location>
        <begin position="135"/>
        <end position="257"/>
    </location>
</feature>
<dbReference type="Gene3D" id="3.40.50.720">
    <property type="entry name" value="NAD(P)-binding Rossmann-like Domain"/>
    <property type="match status" value="1"/>
</dbReference>
<comment type="similarity">
    <text evidence="1">Belongs to the Gfo/Idh/MocA family.</text>
</comment>
<dbReference type="SUPFAM" id="SSF51735">
    <property type="entry name" value="NAD(P)-binding Rossmann-fold domains"/>
    <property type="match status" value="1"/>
</dbReference>
<dbReference type="Pfam" id="PF01408">
    <property type="entry name" value="GFO_IDH_MocA"/>
    <property type="match status" value="1"/>
</dbReference>
<dbReference type="GO" id="GO:0016491">
    <property type="term" value="F:oxidoreductase activity"/>
    <property type="evidence" value="ECO:0007669"/>
    <property type="project" value="UniProtKB-KW"/>
</dbReference>
<dbReference type="GO" id="GO:0000166">
    <property type="term" value="F:nucleotide binding"/>
    <property type="evidence" value="ECO:0007669"/>
    <property type="project" value="InterPro"/>
</dbReference>